<protein>
    <recommendedName>
        <fullName evidence="2">Activator of Hsp90 ATPase homologue 1/2-like C-terminal domain-containing protein</fullName>
    </recommendedName>
</protein>
<comment type="similarity">
    <text evidence="1">Belongs to the AHA1 family.</text>
</comment>
<dbReference type="InterPro" id="IPR023393">
    <property type="entry name" value="START-like_dom_sf"/>
</dbReference>
<dbReference type="Gene3D" id="3.30.530.20">
    <property type="match status" value="1"/>
</dbReference>
<comment type="caution">
    <text evidence="3">The sequence shown here is derived from an EMBL/GenBank/DDBJ whole genome shotgun (WGS) entry which is preliminary data.</text>
</comment>
<feature type="domain" description="Activator of Hsp90 ATPase homologue 1/2-like C-terminal" evidence="2">
    <location>
        <begin position="15"/>
        <end position="150"/>
    </location>
</feature>
<dbReference type="InterPro" id="IPR013538">
    <property type="entry name" value="ASHA1/2-like_C"/>
</dbReference>
<evidence type="ECO:0000259" key="2">
    <source>
        <dbReference type="Pfam" id="PF08327"/>
    </source>
</evidence>
<accession>A0ABP8L9C9</accession>
<name>A0ABP8L9C9_9MICO</name>
<dbReference type="EMBL" id="BAABGN010000008">
    <property type="protein sequence ID" value="GAA4424054.1"/>
    <property type="molecule type" value="Genomic_DNA"/>
</dbReference>
<dbReference type="Pfam" id="PF08327">
    <property type="entry name" value="AHSA1"/>
    <property type="match status" value="1"/>
</dbReference>
<gene>
    <name evidence="3" type="ORF">GCM10023169_20410</name>
</gene>
<dbReference type="SUPFAM" id="SSF55961">
    <property type="entry name" value="Bet v1-like"/>
    <property type="match status" value="1"/>
</dbReference>
<evidence type="ECO:0000313" key="4">
    <source>
        <dbReference type="Proteomes" id="UP001500622"/>
    </source>
</evidence>
<reference evidence="4" key="1">
    <citation type="journal article" date="2019" name="Int. J. Syst. Evol. Microbiol.">
        <title>The Global Catalogue of Microorganisms (GCM) 10K type strain sequencing project: providing services to taxonomists for standard genome sequencing and annotation.</title>
        <authorList>
            <consortium name="The Broad Institute Genomics Platform"/>
            <consortium name="The Broad Institute Genome Sequencing Center for Infectious Disease"/>
            <person name="Wu L."/>
            <person name="Ma J."/>
        </authorList>
    </citation>
    <scope>NUCLEOTIDE SEQUENCE [LARGE SCALE GENOMIC DNA]</scope>
    <source>
        <strain evidence="4">JCM 17810</strain>
    </source>
</reference>
<sequence>METETRQLAISRVFDAPRELVYRAFTDPDHLAEWWGPMGHSLPREEIDIDVRPGGYQRWTEVSANDPDLRIHIDINLTDVTDGELLEGVMHVTGQLQEDIEPFATRLRVEFHDEGEGRTRLEIRQWLPPHLSGPSEQGWFEAFTKLDATLASARIAVDEEGVVT</sequence>
<dbReference type="Proteomes" id="UP001500622">
    <property type="component" value="Unassembled WGS sequence"/>
</dbReference>
<evidence type="ECO:0000313" key="3">
    <source>
        <dbReference type="EMBL" id="GAA4424054.1"/>
    </source>
</evidence>
<keyword evidence="4" id="KW-1185">Reference proteome</keyword>
<evidence type="ECO:0000256" key="1">
    <source>
        <dbReference type="ARBA" id="ARBA00006817"/>
    </source>
</evidence>
<proteinExistence type="inferred from homology"/>
<organism evidence="3 4">
    <name type="scientific">Georgenia halophila</name>
    <dbReference type="NCBI Taxonomy" id="620889"/>
    <lineage>
        <taxon>Bacteria</taxon>
        <taxon>Bacillati</taxon>
        <taxon>Actinomycetota</taxon>
        <taxon>Actinomycetes</taxon>
        <taxon>Micrococcales</taxon>
        <taxon>Bogoriellaceae</taxon>
        <taxon>Georgenia</taxon>
    </lineage>
</organism>
<dbReference type="RefSeq" id="WP_345216153.1">
    <property type="nucleotide sequence ID" value="NZ_BAABGN010000008.1"/>
</dbReference>